<evidence type="ECO:0000256" key="3">
    <source>
        <dbReference type="ARBA" id="ARBA00022670"/>
    </source>
</evidence>
<name>A0ABN1JW82_9BURK</name>
<dbReference type="Gene3D" id="3.40.390.10">
    <property type="entry name" value="Collagenase (Catalytic Domain)"/>
    <property type="match status" value="1"/>
</dbReference>
<organism evidence="10 11">
    <name type="scientific">Ideonella azotifigens</name>
    <dbReference type="NCBI Taxonomy" id="513160"/>
    <lineage>
        <taxon>Bacteria</taxon>
        <taxon>Pseudomonadati</taxon>
        <taxon>Pseudomonadota</taxon>
        <taxon>Betaproteobacteria</taxon>
        <taxon>Burkholderiales</taxon>
        <taxon>Sphaerotilaceae</taxon>
        <taxon>Ideonella</taxon>
    </lineage>
</organism>
<evidence type="ECO:0000259" key="9">
    <source>
        <dbReference type="Pfam" id="PF05649"/>
    </source>
</evidence>
<evidence type="ECO:0000256" key="7">
    <source>
        <dbReference type="ARBA" id="ARBA00023049"/>
    </source>
</evidence>
<dbReference type="Proteomes" id="UP001500279">
    <property type="component" value="Unassembled WGS sequence"/>
</dbReference>
<dbReference type="InterPro" id="IPR042089">
    <property type="entry name" value="Peptidase_M13_dom_2"/>
</dbReference>
<comment type="caution">
    <text evidence="10">The sequence shown here is derived from an EMBL/GenBank/DDBJ whole genome shotgun (WGS) entry which is preliminary data.</text>
</comment>
<comment type="similarity">
    <text evidence="2">Belongs to the peptidase M13 family.</text>
</comment>
<dbReference type="PROSITE" id="PS51885">
    <property type="entry name" value="NEPRILYSIN"/>
    <property type="match status" value="1"/>
</dbReference>
<dbReference type="EMBL" id="BAAAEW010000007">
    <property type="protein sequence ID" value="GAA0747877.1"/>
    <property type="molecule type" value="Genomic_DNA"/>
</dbReference>
<dbReference type="CDD" id="cd08662">
    <property type="entry name" value="M13"/>
    <property type="match status" value="1"/>
</dbReference>
<evidence type="ECO:0000313" key="10">
    <source>
        <dbReference type="EMBL" id="GAA0747877.1"/>
    </source>
</evidence>
<keyword evidence="5" id="KW-0378">Hydrolase</keyword>
<reference evidence="10 11" key="1">
    <citation type="journal article" date="2019" name="Int. J. Syst. Evol. Microbiol.">
        <title>The Global Catalogue of Microorganisms (GCM) 10K type strain sequencing project: providing services to taxonomists for standard genome sequencing and annotation.</title>
        <authorList>
            <consortium name="The Broad Institute Genomics Platform"/>
            <consortium name="The Broad Institute Genome Sequencing Center for Infectious Disease"/>
            <person name="Wu L."/>
            <person name="Ma J."/>
        </authorList>
    </citation>
    <scope>NUCLEOTIDE SEQUENCE [LARGE SCALE GENOMIC DNA]</scope>
    <source>
        <strain evidence="10 11">JCM 15503</strain>
    </source>
</reference>
<evidence type="ECO:0000256" key="1">
    <source>
        <dbReference type="ARBA" id="ARBA00001947"/>
    </source>
</evidence>
<keyword evidence="6" id="KW-0862">Zinc</keyword>
<protein>
    <submittedName>
        <fullName evidence="10">M13 family metallopeptidase</fullName>
    </submittedName>
</protein>
<feature type="domain" description="Peptidase M13 C-terminal" evidence="8">
    <location>
        <begin position="461"/>
        <end position="663"/>
    </location>
</feature>
<keyword evidence="11" id="KW-1185">Reference proteome</keyword>
<dbReference type="InterPro" id="IPR024079">
    <property type="entry name" value="MetalloPept_cat_dom_sf"/>
</dbReference>
<dbReference type="SUPFAM" id="SSF55486">
    <property type="entry name" value="Metalloproteases ('zincins'), catalytic domain"/>
    <property type="match status" value="1"/>
</dbReference>
<dbReference type="PRINTS" id="PR00786">
    <property type="entry name" value="NEPRILYSIN"/>
</dbReference>
<accession>A0ABN1JW82</accession>
<evidence type="ECO:0000256" key="2">
    <source>
        <dbReference type="ARBA" id="ARBA00007357"/>
    </source>
</evidence>
<evidence type="ECO:0000256" key="5">
    <source>
        <dbReference type="ARBA" id="ARBA00022801"/>
    </source>
</evidence>
<evidence type="ECO:0000256" key="6">
    <source>
        <dbReference type="ARBA" id="ARBA00022833"/>
    </source>
</evidence>
<evidence type="ECO:0000259" key="8">
    <source>
        <dbReference type="Pfam" id="PF01431"/>
    </source>
</evidence>
<dbReference type="PANTHER" id="PTHR11733:SF167">
    <property type="entry name" value="FI17812P1-RELATED"/>
    <property type="match status" value="1"/>
</dbReference>
<sequence length="666" mass="73001">MLAAVAMSISGWDQPASATVLPSGIDLSARDETVRPGDDFWHYANGRWAARTEIPADREVVGTSAQLSADAEAKVRELLEMAAAHPETVSASMRMAGDLYAGWMDAAEIEARGVQPLKPYLARAAAVASRADLQALFAAPGYASPIAIDVVPGFENPDHHVIAVAQGELGMTRDQYLLEGEKYQANRQAYRAYVQRMLALAGFDAAAARAEAIMTLETALARVHWSGTQSRDEASMNDPKTLAALQATVPQFDWKRWLAAYGFKSPRAVVLGNNTAVIAIGRIYAETPLQTWKDYLAFRFVNDNAAYLPKAFGEAHFEFHSKTLYGVQRQRLRSALGVQLVNNVLGEAVGQAYAASNFPPAAAAQVTELVDNLRTAYGMLIRRSAWMDAPTRQKALAKLEAFEARIGAPAYRVDDSALKVDRANLLASMMSHAALARSRAVSQLEKPVDKARWLMLPQTPNAYYDPSTNQITFLAGMLQPPVFEADADPAVNYGAIGALIGHEMGHAYDDQGSGHGPTGKLENWWTDAAKAGYQARTTALRQQFDAYEALPGLKVNGAFTMGENIGDLSGLEAAYLAYQLYQQKHGRAPVLDGLTGDQRFFLAHARFRRTKIREGTLRQLVLIDAHSPPLFRLNGVVRNMDAWYKAFDVQPNDKLYLAPEARVHFW</sequence>
<keyword evidence="4" id="KW-0479">Metal-binding</keyword>
<dbReference type="PANTHER" id="PTHR11733">
    <property type="entry name" value="ZINC METALLOPROTEASE FAMILY M13 NEPRILYSIN-RELATED"/>
    <property type="match status" value="1"/>
</dbReference>
<dbReference type="InterPro" id="IPR000718">
    <property type="entry name" value="Peptidase_M13"/>
</dbReference>
<dbReference type="Pfam" id="PF05649">
    <property type="entry name" value="Peptidase_M13_N"/>
    <property type="match status" value="1"/>
</dbReference>
<keyword evidence="3" id="KW-0645">Protease</keyword>
<comment type="cofactor">
    <cofactor evidence="1">
        <name>Zn(2+)</name>
        <dbReference type="ChEBI" id="CHEBI:29105"/>
    </cofactor>
</comment>
<dbReference type="InterPro" id="IPR018497">
    <property type="entry name" value="Peptidase_M13_C"/>
</dbReference>
<dbReference type="Pfam" id="PF01431">
    <property type="entry name" value="Peptidase_M13"/>
    <property type="match status" value="1"/>
</dbReference>
<keyword evidence="7" id="KW-0482">Metalloprotease</keyword>
<evidence type="ECO:0000313" key="11">
    <source>
        <dbReference type="Proteomes" id="UP001500279"/>
    </source>
</evidence>
<feature type="domain" description="Peptidase M13 N-terminal" evidence="9">
    <location>
        <begin position="36"/>
        <end position="409"/>
    </location>
</feature>
<evidence type="ECO:0000256" key="4">
    <source>
        <dbReference type="ARBA" id="ARBA00022723"/>
    </source>
</evidence>
<dbReference type="InterPro" id="IPR008753">
    <property type="entry name" value="Peptidase_M13_N"/>
</dbReference>
<dbReference type="Gene3D" id="1.10.1380.10">
    <property type="entry name" value="Neutral endopeptidase , domain2"/>
    <property type="match status" value="1"/>
</dbReference>
<proteinExistence type="inferred from homology"/>
<gene>
    <name evidence="10" type="ORF">GCM10009107_16800</name>
</gene>